<dbReference type="PANTHER" id="PTHR18896">
    <property type="entry name" value="PHOSPHOLIPASE D"/>
    <property type="match status" value="1"/>
</dbReference>
<dbReference type="GO" id="GO:0009395">
    <property type="term" value="P:phospholipid catabolic process"/>
    <property type="evidence" value="ECO:0007669"/>
    <property type="project" value="TreeGrafter"/>
</dbReference>
<dbReference type="AlphaFoldDB" id="A0A2T6ZUR4"/>
<evidence type="ECO:0000256" key="5">
    <source>
        <dbReference type="PIRNR" id="PIRNR009376"/>
    </source>
</evidence>
<comment type="catalytic activity">
    <reaction evidence="5">
        <text>a 1,2-diacyl-sn-glycero-3-phosphocholine + H2O = a 1,2-diacyl-sn-glycero-3-phosphate + choline + H(+)</text>
        <dbReference type="Rhea" id="RHEA:14445"/>
        <dbReference type="ChEBI" id="CHEBI:15354"/>
        <dbReference type="ChEBI" id="CHEBI:15377"/>
        <dbReference type="ChEBI" id="CHEBI:15378"/>
        <dbReference type="ChEBI" id="CHEBI:57643"/>
        <dbReference type="ChEBI" id="CHEBI:58608"/>
        <dbReference type="EC" id="3.1.4.4"/>
    </reaction>
</comment>
<feature type="region of interest" description="Disordered" evidence="6">
    <location>
        <begin position="715"/>
        <end position="740"/>
    </location>
</feature>
<dbReference type="OrthoDB" id="14911at2759"/>
<evidence type="ECO:0000256" key="1">
    <source>
        <dbReference type="ARBA" id="ARBA00022737"/>
    </source>
</evidence>
<dbReference type="EMBL" id="NESQ01000097">
    <property type="protein sequence ID" value="PUU79232.1"/>
    <property type="molecule type" value="Genomic_DNA"/>
</dbReference>
<proteinExistence type="inferred from homology"/>
<reference evidence="8 9" key="1">
    <citation type="submission" date="2017-04" db="EMBL/GenBank/DDBJ databases">
        <title>Draft genome sequence of Tuber borchii Vittad., a whitish edible truffle.</title>
        <authorList>
            <consortium name="DOE Joint Genome Institute"/>
            <person name="Murat C."/>
            <person name="Kuo A."/>
            <person name="Barry K.W."/>
            <person name="Clum A."/>
            <person name="Dockter R.B."/>
            <person name="Fauchery L."/>
            <person name="Iotti M."/>
            <person name="Kohler A."/>
            <person name="Labutti K."/>
            <person name="Lindquist E.A."/>
            <person name="Lipzen A."/>
            <person name="Ohm R.A."/>
            <person name="Wang M."/>
            <person name="Grigoriev I.V."/>
            <person name="Zambonelli A."/>
            <person name="Martin F.M."/>
        </authorList>
    </citation>
    <scope>NUCLEOTIDE SEQUENCE [LARGE SCALE GENOMIC DNA]</scope>
    <source>
        <strain evidence="8 9">Tbo3840</strain>
    </source>
</reference>
<evidence type="ECO:0000256" key="2">
    <source>
        <dbReference type="ARBA" id="ARBA00022801"/>
    </source>
</evidence>
<dbReference type="SUPFAM" id="SSF56024">
    <property type="entry name" value="Phospholipase D/nuclease"/>
    <property type="match status" value="2"/>
</dbReference>
<keyword evidence="2 5" id="KW-0378">Hydrolase</keyword>
<dbReference type="STRING" id="42251.A0A2T6ZUR4"/>
<dbReference type="Gene3D" id="3.30.870.10">
    <property type="entry name" value="Endonuclease Chain A"/>
    <property type="match status" value="3"/>
</dbReference>
<dbReference type="PROSITE" id="PS50035">
    <property type="entry name" value="PLD"/>
    <property type="match status" value="2"/>
</dbReference>
<dbReference type="GO" id="GO:0035556">
    <property type="term" value="P:intracellular signal transduction"/>
    <property type="evidence" value="ECO:0007669"/>
    <property type="project" value="InterPro"/>
</dbReference>
<dbReference type="Proteomes" id="UP000244722">
    <property type="component" value="Unassembled WGS sequence"/>
</dbReference>
<dbReference type="CDD" id="cd09141">
    <property type="entry name" value="PLDc_vPLD1_2_yPLD_like_2"/>
    <property type="match status" value="1"/>
</dbReference>
<evidence type="ECO:0000256" key="6">
    <source>
        <dbReference type="SAM" id="MobiDB-lite"/>
    </source>
</evidence>
<dbReference type="GO" id="GO:0006654">
    <property type="term" value="P:phosphatidic acid biosynthetic process"/>
    <property type="evidence" value="ECO:0007669"/>
    <property type="project" value="InterPro"/>
</dbReference>
<dbReference type="GO" id="GO:0004630">
    <property type="term" value="F:phospholipase D activity"/>
    <property type="evidence" value="ECO:0007669"/>
    <property type="project" value="UniProtKB-UniRule"/>
</dbReference>
<dbReference type="EC" id="3.1.4.4" evidence="5"/>
<dbReference type="SMART" id="SM00155">
    <property type="entry name" value="PLDc"/>
    <property type="match status" value="2"/>
</dbReference>
<protein>
    <recommendedName>
        <fullName evidence="5">Phospholipase</fullName>
        <ecNumber evidence="5">3.1.4.4</ecNumber>
    </recommendedName>
</protein>
<sequence length="853" mass="97262">MSAQTYLRDYPENVTESGPKTHKLQQRVRSTRIFGLIVQIVHFKNRLGKYKNLINRNHRHDELHEKLVDEKREQIKSKNRFNSFAEPRVGNGVKWYIDGRDYFWAVSMALDNARETIYIADWWLSPELFLRRPPYYNMEWRLDKVLKRRAEAGVKIYVIVYKEVTQALTCNSAHTKSVLENLCPRGSPGHGNIVTMRHPDHSPFAHAADMTFYWAHHEKFIVVDSRVAFAGGLDLCFGRWDLKQHPLADIHPAGVKNEIWPGQDFNNNRVMDFHDVQDWKQNQLNKKDYGRMPWHDVSLGFVGPAVLDLAEHFVSRWNFIKRDKYKRHSSYPWIQLTYSPGDILGVSHPRFPVGGYVKHPLHPYSESADHSPKGSCQVQLVRSAADWSHGILKEDSIANAYKKLISEAQHYVYIENQFFITATGEDQAPIRNTIGRAIVDAVVRAAKEKRKFRVIVVIPSIPGFPGDLRDNAAIGTRAIIDYQYKSICRGEHSIMQMIEQQGIDPKQYIFFFNLRIYDRLPKSKALEEAEKKAGVSYAHLQRAHAAEVMGEGGVTQGRGWDDTSAEGPIDSGGGAGCRRELGKKKDGFEKLKGEAQRKGLLNQPDSIAKDAMLGGDTVTSELSSEEEGSEKENFINEELYVHAKVLIIDDRVALVGSANINDRSQLGDHDSEVAVIVEDQDTIATRMNGEEYSAARFATTLRRALWREHLGLLPPQSLDAKEDPNAHPPGHGGNEWDENSKEDEFVIDPLNEKLWQMWTGNASHNTEVYRELFHCDPDETIRTWKDYDQFLPRSKGVKTGHLAVGHDVTVEQVREKLGSIRGHLVWMPLCFLEEEELAEKGLQVNALTESIYT</sequence>
<feature type="domain" description="PLD phosphodiesterase" evidence="7">
    <location>
        <begin position="212"/>
        <end position="239"/>
    </location>
</feature>
<evidence type="ECO:0000256" key="3">
    <source>
        <dbReference type="ARBA" id="ARBA00022963"/>
    </source>
</evidence>
<dbReference type="InterPro" id="IPR001736">
    <property type="entry name" value="PLipase_D/transphosphatidylase"/>
</dbReference>
<accession>A0A2T6ZUR4</accession>
<dbReference type="PIRSF" id="PIRSF009376">
    <property type="entry name" value="Phospholipase_D_euk"/>
    <property type="match status" value="1"/>
</dbReference>
<comment type="caution">
    <text evidence="8">The sequence shown here is derived from an EMBL/GenBank/DDBJ whole genome shotgun (WGS) entry which is preliminary data.</text>
</comment>
<evidence type="ECO:0000313" key="9">
    <source>
        <dbReference type="Proteomes" id="UP000244722"/>
    </source>
</evidence>
<dbReference type="Pfam" id="PF00614">
    <property type="entry name" value="PLDc"/>
    <property type="match status" value="1"/>
</dbReference>
<evidence type="ECO:0000313" key="8">
    <source>
        <dbReference type="EMBL" id="PUU79232.1"/>
    </source>
</evidence>
<name>A0A2T6ZUR4_TUBBO</name>
<evidence type="ECO:0000259" key="7">
    <source>
        <dbReference type="PROSITE" id="PS50035"/>
    </source>
</evidence>
<feature type="region of interest" description="Disordered" evidence="6">
    <location>
        <begin position="1"/>
        <end position="20"/>
    </location>
</feature>
<dbReference type="PANTHER" id="PTHR18896:SF128">
    <property type="entry name" value="PHOSPHOLIPASE"/>
    <property type="match status" value="1"/>
</dbReference>
<feature type="region of interest" description="Disordered" evidence="6">
    <location>
        <begin position="551"/>
        <end position="577"/>
    </location>
</feature>
<organism evidence="8 9">
    <name type="scientific">Tuber borchii</name>
    <name type="common">White truffle</name>
    <dbReference type="NCBI Taxonomy" id="42251"/>
    <lineage>
        <taxon>Eukaryota</taxon>
        <taxon>Fungi</taxon>
        <taxon>Dikarya</taxon>
        <taxon>Ascomycota</taxon>
        <taxon>Pezizomycotina</taxon>
        <taxon>Pezizomycetes</taxon>
        <taxon>Pezizales</taxon>
        <taxon>Tuberaceae</taxon>
        <taxon>Tuber</taxon>
    </lineage>
</organism>
<feature type="domain" description="PLD phosphodiesterase" evidence="7">
    <location>
        <begin position="637"/>
        <end position="664"/>
    </location>
</feature>
<dbReference type="Pfam" id="PF13091">
    <property type="entry name" value="PLDc_2"/>
    <property type="match status" value="1"/>
</dbReference>
<keyword evidence="3 5" id="KW-0442">Lipid degradation</keyword>
<dbReference type="CDD" id="cd09138">
    <property type="entry name" value="PLDc_vPLD1_2_yPLD_like_1"/>
    <property type="match status" value="1"/>
</dbReference>
<dbReference type="InterPro" id="IPR025202">
    <property type="entry name" value="PLD-like_dom"/>
</dbReference>
<evidence type="ECO:0000256" key="4">
    <source>
        <dbReference type="ARBA" id="ARBA00023098"/>
    </source>
</evidence>
<keyword evidence="1" id="KW-0677">Repeat</keyword>
<comment type="similarity">
    <text evidence="5">Belongs to the phospholipase D family.</text>
</comment>
<keyword evidence="9" id="KW-1185">Reference proteome</keyword>
<keyword evidence="4" id="KW-0443">Lipid metabolism</keyword>
<dbReference type="InterPro" id="IPR016555">
    <property type="entry name" value="PLipase_D_euk"/>
</dbReference>
<dbReference type="InterPro" id="IPR015679">
    <property type="entry name" value="PLipase_D_fam"/>
</dbReference>
<gene>
    <name evidence="8" type="ORF">B9Z19DRAFT_1100937</name>
</gene>